<feature type="transmembrane region" description="Helical" evidence="10">
    <location>
        <begin position="463"/>
        <end position="483"/>
    </location>
</feature>
<dbReference type="InterPro" id="IPR036291">
    <property type="entry name" value="NAD(P)-bd_dom_sf"/>
</dbReference>
<dbReference type="AlphaFoldDB" id="R4G4K5"/>
<feature type="domain" description="Fatty acyl-CoA reductase C-terminal" evidence="11">
    <location>
        <begin position="357"/>
        <end position="449"/>
    </location>
</feature>
<evidence type="ECO:0000259" key="12">
    <source>
        <dbReference type="Pfam" id="PF07993"/>
    </source>
</evidence>
<comment type="catalytic activity">
    <reaction evidence="9 10">
        <text>a long-chain fatty acyl-CoA + 2 NADPH + 2 H(+) = a long-chain primary fatty alcohol + 2 NADP(+) + CoA</text>
        <dbReference type="Rhea" id="RHEA:52716"/>
        <dbReference type="ChEBI" id="CHEBI:15378"/>
        <dbReference type="ChEBI" id="CHEBI:57287"/>
        <dbReference type="ChEBI" id="CHEBI:57783"/>
        <dbReference type="ChEBI" id="CHEBI:58349"/>
        <dbReference type="ChEBI" id="CHEBI:77396"/>
        <dbReference type="ChEBI" id="CHEBI:83139"/>
        <dbReference type="EC" id="1.2.1.84"/>
    </reaction>
</comment>
<dbReference type="GO" id="GO:0005777">
    <property type="term" value="C:peroxisome"/>
    <property type="evidence" value="ECO:0007669"/>
    <property type="project" value="TreeGrafter"/>
</dbReference>
<dbReference type="GO" id="GO:0016020">
    <property type="term" value="C:membrane"/>
    <property type="evidence" value="ECO:0007669"/>
    <property type="project" value="UniProtKB-SubCell"/>
</dbReference>
<dbReference type="InterPro" id="IPR013120">
    <property type="entry name" value="FAR_NAD-bd"/>
</dbReference>
<dbReference type="GO" id="GO:0080019">
    <property type="term" value="F:alcohol-forming very long-chain fatty acyl-CoA reductase activity"/>
    <property type="evidence" value="ECO:0007669"/>
    <property type="project" value="InterPro"/>
</dbReference>
<dbReference type="SUPFAM" id="SSF51735">
    <property type="entry name" value="NAD(P)-binding Rossmann-fold domains"/>
    <property type="match status" value="1"/>
</dbReference>
<dbReference type="HOGENOM" id="CLU_024661_0_2_1"/>
<dbReference type="Pfam" id="PF03015">
    <property type="entry name" value="Sterile"/>
    <property type="match status" value="1"/>
</dbReference>
<evidence type="ECO:0000259" key="11">
    <source>
        <dbReference type="Pfam" id="PF03015"/>
    </source>
</evidence>
<evidence type="ECO:0000256" key="10">
    <source>
        <dbReference type="RuleBase" id="RU363097"/>
    </source>
</evidence>
<evidence type="ECO:0000256" key="1">
    <source>
        <dbReference type="ARBA" id="ARBA00004141"/>
    </source>
</evidence>
<dbReference type="FunFam" id="3.40.50.720:FF:000143">
    <property type="entry name" value="Fatty acyl-CoA reductase"/>
    <property type="match status" value="1"/>
</dbReference>
<evidence type="ECO:0000256" key="9">
    <source>
        <dbReference type="ARBA" id="ARBA00052530"/>
    </source>
</evidence>
<dbReference type="PANTHER" id="PTHR11011">
    <property type="entry name" value="MALE STERILITY PROTEIN 2-RELATED"/>
    <property type="match status" value="1"/>
</dbReference>
<feature type="transmembrane region" description="Helical" evidence="10">
    <location>
        <begin position="348"/>
        <end position="371"/>
    </location>
</feature>
<dbReference type="InterPro" id="IPR026055">
    <property type="entry name" value="FAR"/>
</dbReference>
<evidence type="ECO:0000256" key="8">
    <source>
        <dbReference type="ARBA" id="ARBA00023136"/>
    </source>
</evidence>
<dbReference type="EMBL" id="GAHY01001280">
    <property type="protein sequence ID" value="JAA76230.1"/>
    <property type="molecule type" value="mRNA"/>
</dbReference>
<keyword evidence="8 10" id="KW-0472">Membrane</keyword>
<keyword evidence="4 10" id="KW-0812">Transmembrane</keyword>
<dbReference type="GO" id="GO:0102965">
    <property type="term" value="F:alcohol-forming long-chain fatty acyl-CoA reductase activity"/>
    <property type="evidence" value="ECO:0007669"/>
    <property type="project" value="UniProtKB-EC"/>
</dbReference>
<feature type="domain" description="Thioester reductase (TE)" evidence="12">
    <location>
        <begin position="17"/>
        <end position="286"/>
    </location>
</feature>
<comment type="similarity">
    <text evidence="2 10">Belongs to the fatty acyl-CoA reductase family.</text>
</comment>
<comment type="subcellular location">
    <subcellularLocation>
        <location evidence="1">Membrane</location>
        <topology evidence="1">Multi-pass membrane protein</topology>
    </subcellularLocation>
</comment>
<evidence type="ECO:0000256" key="2">
    <source>
        <dbReference type="ARBA" id="ARBA00005928"/>
    </source>
</evidence>
<dbReference type="PANTHER" id="PTHR11011:SF45">
    <property type="entry name" value="FATTY ACYL-COA REDUCTASE CG8306-RELATED"/>
    <property type="match status" value="1"/>
</dbReference>
<dbReference type="GO" id="GO:0035336">
    <property type="term" value="P:long-chain fatty-acyl-CoA metabolic process"/>
    <property type="evidence" value="ECO:0007669"/>
    <property type="project" value="TreeGrafter"/>
</dbReference>
<dbReference type="Gene3D" id="3.40.50.720">
    <property type="entry name" value="NAD(P)-binding Rossmann-like Domain"/>
    <property type="match status" value="1"/>
</dbReference>
<proteinExistence type="evidence at transcript level"/>
<reference evidence="13" key="1">
    <citation type="submission" date="2013-04" db="EMBL/GenBank/DDBJ databases">
        <title>An insight into the transcriptome of the digestive tract of the blood sucking bug, Rhodnius prolixus.</title>
        <authorList>
            <person name="Ribeiro J.M.C."/>
            <person name="Genta F.A."/>
            <person name="Sorgine M.H.F."/>
            <person name="Paiva-Silva G.O."/>
            <person name="Majerowicz D."/>
            <person name="Medeiros M."/>
            <person name="Koerich L."/>
            <person name="Terra W.R."/>
            <person name="Ferreira C."/>
            <person name="Pimentel A.C."/>
            <person name="Bisch P.M."/>
            <person name="Diniz M.M.P."/>
            <person name="Nascimento R."/>
            <person name="Salmon D."/>
            <person name="Silber A.M."/>
            <person name="Alves M."/>
            <person name="Oliveira M.F."/>
            <person name="Gondim K.C."/>
            <person name="Silva Neto M.A.C."/>
            <person name="Atella G.C."/>
            <person name="Araujo H."/>
            <person name="Dias F.S."/>
            <person name="Polycarpo C.R."/>
            <person name="Fampa P."/>
            <person name="Melo A.C."/>
            <person name="Tanaka A.S."/>
            <person name="Balczun C."/>
            <person name="Oliveira J.H.M."/>
            <person name="Goncalves R."/>
            <person name="Lazoski C."/>
            <person name="Pereira M.A."/>
            <person name="Rivera-Pomar R."/>
            <person name="Diambra L."/>
            <person name="Schaub G.A."/>
            <person name="Garcia E.S."/>
            <person name="Azambuja P."/>
            <person name="Braz G.R.C."/>
            <person name="Oliveira P.L."/>
        </authorList>
    </citation>
    <scope>NUCLEOTIDE SEQUENCE</scope>
</reference>
<keyword evidence="7 10" id="KW-0443">Lipid metabolism</keyword>
<evidence type="ECO:0000256" key="7">
    <source>
        <dbReference type="ARBA" id="ARBA00023098"/>
    </source>
</evidence>
<evidence type="ECO:0000256" key="3">
    <source>
        <dbReference type="ARBA" id="ARBA00022516"/>
    </source>
</evidence>
<comment type="function">
    <text evidence="10">Catalyzes the reduction of fatty acyl-CoA to fatty alcohols.</text>
</comment>
<evidence type="ECO:0000256" key="4">
    <source>
        <dbReference type="ARBA" id="ARBA00022692"/>
    </source>
</evidence>
<dbReference type="Pfam" id="PF07993">
    <property type="entry name" value="NAD_binding_4"/>
    <property type="match status" value="1"/>
</dbReference>
<feature type="transmembrane region" description="Helical" evidence="10">
    <location>
        <begin position="495"/>
        <end position="512"/>
    </location>
</feature>
<evidence type="ECO:0000256" key="5">
    <source>
        <dbReference type="ARBA" id="ARBA00022857"/>
    </source>
</evidence>
<dbReference type="InterPro" id="IPR033640">
    <property type="entry name" value="FAR_C"/>
</dbReference>
<keyword evidence="6 10" id="KW-1133">Transmembrane helix</keyword>
<dbReference type="EC" id="1.2.1.84" evidence="10"/>
<evidence type="ECO:0000256" key="6">
    <source>
        <dbReference type="ARBA" id="ARBA00022989"/>
    </source>
</evidence>
<name>R4G4K5_RHOPR</name>
<keyword evidence="5 10" id="KW-0521">NADP</keyword>
<dbReference type="CDD" id="cd05236">
    <property type="entry name" value="FAR-N_SDR_e"/>
    <property type="match status" value="1"/>
</dbReference>
<dbReference type="VEuPathDB" id="VectorBase:RPRC013697"/>
<organism evidence="13">
    <name type="scientific">Rhodnius prolixus</name>
    <name type="common">Triatomid bug</name>
    <dbReference type="NCBI Taxonomy" id="13249"/>
    <lineage>
        <taxon>Eukaryota</taxon>
        <taxon>Metazoa</taxon>
        <taxon>Ecdysozoa</taxon>
        <taxon>Arthropoda</taxon>
        <taxon>Hexapoda</taxon>
        <taxon>Insecta</taxon>
        <taxon>Pterygota</taxon>
        <taxon>Neoptera</taxon>
        <taxon>Paraneoptera</taxon>
        <taxon>Hemiptera</taxon>
        <taxon>Heteroptera</taxon>
        <taxon>Panheteroptera</taxon>
        <taxon>Cimicomorpha</taxon>
        <taxon>Reduviidae</taxon>
        <taxon>Triatominae</taxon>
        <taxon>Rhodnius</taxon>
    </lineage>
</organism>
<keyword evidence="10" id="KW-0560">Oxidoreductase</keyword>
<accession>R4G4K5</accession>
<evidence type="ECO:0000313" key="13">
    <source>
        <dbReference type="EMBL" id="JAA76230.1"/>
    </source>
</evidence>
<keyword evidence="3 10" id="KW-0444">Lipid biosynthesis</keyword>
<dbReference type="CDD" id="cd09071">
    <property type="entry name" value="FAR_C"/>
    <property type="match status" value="1"/>
</dbReference>
<sequence length="513" mass="58072">MPEGDVKSFYNGKNVFITGGTGFVGIALVEKLLRTTEVNKIYLLVRPKRDKEIYARLEEYIKIRISVLKEEKGSEVFTKLSAVQGDVGEDNLGLSNNDKQTLIDNVNIVFHCAATLDFEADLKCTVKINLLGTRRVVELCKKIKNLNGLLHVSSAYVNSHLLRVDEKLYPVPESADKVIELVESTPDKELEEKTKQILGKYINTYTFTKALAEIEVTNSVDLFPSCIVRPSMIVAAWKEPIPGWTNSKNGPQGFIMGAAKGVVRRLPVDPKLVCDYIPVDVVVNGIIVGAWKAAISRPSETLIFHLTSSTYKPFKWNIVAGSVDRLLHKYPLKSAVWYPTLKLLPSLFVFKLSALFFHWIPAYFLDAVTALSGGRPILRKLHSNINKSLDRLQPFIFTEWFFSNKKTMELHNSLSEQDKENFTLDLGPLVWRDYFENMAKGVRQFLHKEEPSSLEYAKKKDTIFLILNIILQVVIMSSIWFLFSTISGKSLTDCFLVLPITLIIFGIYKLNIL</sequence>
<protein>
    <recommendedName>
        <fullName evidence="10">Fatty acyl-CoA reductase</fullName>
        <ecNumber evidence="10">1.2.1.84</ecNumber>
    </recommendedName>
</protein>